<feature type="region of interest" description="Disordered" evidence="1">
    <location>
        <begin position="117"/>
        <end position="140"/>
    </location>
</feature>
<feature type="compositionally biased region" description="Basic residues" evidence="1">
    <location>
        <begin position="18"/>
        <end position="29"/>
    </location>
</feature>
<dbReference type="Gene3D" id="3.30.40.10">
    <property type="entry name" value="Zinc/RING finger domain, C3HC4 (zinc finger)"/>
    <property type="match status" value="1"/>
</dbReference>
<dbReference type="EMBL" id="JAGGNH010000061">
    <property type="protein sequence ID" value="KAJ0960758.1"/>
    <property type="molecule type" value="Genomic_DNA"/>
</dbReference>
<evidence type="ECO:0008006" key="4">
    <source>
        <dbReference type="Google" id="ProtNLM"/>
    </source>
</evidence>
<name>A0A9D5BU72_9LILI</name>
<evidence type="ECO:0000313" key="3">
    <source>
        <dbReference type="Proteomes" id="UP001085076"/>
    </source>
</evidence>
<organism evidence="2 3">
    <name type="scientific">Dioscorea zingiberensis</name>
    <dbReference type="NCBI Taxonomy" id="325984"/>
    <lineage>
        <taxon>Eukaryota</taxon>
        <taxon>Viridiplantae</taxon>
        <taxon>Streptophyta</taxon>
        <taxon>Embryophyta</taxon>
        <taxon>Tracheophyta</taxon>
        <taxon>Spermatophyta</taxon>
        <taxon>Magnoliopsida</taxon>
        <taxon>Liliopsida</taxon>
        <taxon>Dioscoreales</taxon>
        <taxon>Dioscoreaceae</taxon>
        <taxon>Dioscorea</taxon>
    </lineage>
</organism>
<proteinExistence type="predicted"/>
<feature type="region of interest" description="Disordered" evidence="1">
    <location>
        <begin position="18"/>
        <end position="104"/>
    </location>
</feature>
<evidence type="ECO:0000313" key="2">
    <source>
        <dbReference type="EMBL" id="KAJ0960758.1"/>
    </source>
</evidence>
<dbReference type="PANTHER" id="PTHR46629">
    <property type="entry name" value="OS01G0917900 PROTEIN"/>
    <property type="match status" value="1"/>
</dbReference>
<evidence type="ECO:0000256" key="1">
    <source>
        <dbReference type="SAM" id="MobiDB-lite"/>
    </source>
</evidence>
<dbReference type="InterPro" id="IPR013083">
    <property type="entry name" value="Znf_RING/FYVE/PHD"/>
</dbReference>
<dbReference type="AlphaFoldDB" id="A0A9D5BU72"/>
<protein>
    <recommendedName>
        <fullName evidence="4">RING-type domain-containing protein</fullName>
    </recommendedName>
</protein>
<reference evidence="2 3" key="1">
    <citation type="journal article" date="2022" name="Hortic Res">
        <title>The genome of Dioscorea zingiberensis sheds light on the biosynthesis, origin and evolution of the medicinally important diosgenin saponins.</title>
        <authorList>
            <person name="Li Y."/>
            <person name="Tan C."/>
            <person name="Li Z."/>
            <person name="Guo J."/>
            <person name="Li S."/>
            <person name="Chen X."/>
            <person name="Wang C."/>
            <person name="Dai X."/>
            <person name="Yang H."/>
            <person name="Song W."/>
            <person name="Hou L."/>
            <person name="Xu J."/>
            <person name="Tong Z."/>
            <person name="Xu A."/>
            <person name="Yuan X."/>
            <person name="Wang W."/>
            <person name="Yang Q."/>
            <person name="Chen L."/>
            <person name="Sun Z."/>
            <person name="Wang K."/>
            <person name="Pan B."/>
            <person name="Chen J."/>
            <person name="Bao Y."/>
            <person name="Liu F."/>
            <person name="Qi X."/>
            <person name="Gang D.R."/>
            <person name="Wen J."/>
            <person name="Li J."/>
        </authorList>
    </citation>
    <scope>NUCLEOTIDE SEQUENCE [LARGE SCALE GENOMIC DNA]</scope>
    <source>
        <strain evidence="2">Dzin_1.0</strain>
    </source>
</reference>
<accession>A0A9D5BU72</accession>
<feature type="compositionally biased region" description="Basic and acidic residues" evidence="1">
    <location>
        <begin position="34"/>
        <end position="49"/>
    </location>
</feature>
<comment type="caution">
    <text evidence="2">The sequence shown here is derived from an EMBL/GenBank/DDBJ whole genome shotgun (WGS) entry which is preliminary data.</text>
</comment>
<keyword evidence="3" id="KW-1185">Reference proteome</keyword>
<feature type="compositionally biased region" description="Acidic residues" evidence="1">
    <location>
        <begin position="122"/>
        <end position="140"/>
    </location>
</feature>
<dbReference type="SUPFAM" id="SSF57850">
    <property type="entry name" value="RING/U-box"/>
    <property type="match status" value="1"/>
</dbReference>
<sequence>MAVIAGIPTPLPLPLRRRRTTAVVARRRSSTSFKRRDPGASGGAKDHLHAQPCSRGPGNGNDHAPMPRGAPALMRNFSFQTPGVDGQDPPAIEEAPTEEGAREPVTVSLMTLLEQSGRFGGDEDEDKDEEFSAEKEDEGGGEMQCCVCMVRHKGTTFIPCGHTFCQF</sequence>
<dbReference type="Proteomes" id="UP001085076">
    <property type="component" value="Unassembled WGS sequence"/>
</dbReference>
<gene>
    <name evidence="2" type="ORF">J5N97_001358</name>
</gene>